<evidence type="ECO:0000313" key="2">
    <source>
        <dbReference type="EMBL" id="MBW0499740.1"/>
    </source>
</evidence>
<feature type="region of interest" description="Disordered" evidence="1">
    <location>
        <begin position="748"/>
        <end position="769"/>
    </location>
</feature>
<reference evidence="2" key="1">
    <citation type="submission" date="2021-03" db="EMBL/GenBank/DDBJ databases">
        <title>Draft genome sequence of rust myrtle Austropuccinia psidii MF-1, a brazilian biotype.</title>
        <authorList>
            <person name="Quecine M.C."/>
            <person name="Pachon D.M.R."/>
            <person name="Bonatelli M.L."/>
            <person name="Correr F.H."/>
            <person name="Franceschini L.M."/>
            <person name="Leite T.F."/>
            <person name="Margarido G.R.A."/>
            <person name="Almeida C.A."/>
            <person name="Ferrarezi J.A."/>
            <person name="Labate C.A."/>
        </authorList>
    </citation>
    <scope>NUCLEOTIDE SEQUENCE</scope>
    <source>
        <strain evidence="2">MF-1</strain>
    </source>
</reference>
<sequence>MLSNQEISNDPAIFQDHRHLQPHLLHHSSILSTASSSASSSASTSHLSCQNHSISSSSPSQESREDQQVKIAIAASQVEFDLHQKFLKSLESHQIHSAYRQSKFDEIFKNLNHKISLIQLNQDDHHKNWFSSSSSSSPASSITPSIPYRPPTRHQALHLDPKLVSASSSNRPIIKSSQTETSINHNSNLIQSTSASFPLIKSSSLNNSSHSQSNLKSLHKPPDLPPKPISLSSTRPLPPVPNRNPSISSPSSTTSEPYFKSNHSNSTLNTTINSIKFPSPTHFRNPFPEQDSPDVLSNNLTCLDSNDPFFQFSFQSHRESTSTIESKTTSDGIEEEEEKQINQHIQNAITRAHDENKDLIINPNNSHHDQEPLTFNINPYPPSSLLKGIKYGKLTQVDQNIELNGQFPDTLILSQYSKNEFGQIHNLNKSTSSLPDGYTKNLNPLFAIEALSWNQLLAYLMWHGSSRIEAGVLDIAEAEELQTGGWELELHVSFSEVFNQVKVRLILELVRSGKRSKLKKKLYTKTEELKKQTRHYSLYSRSSIEHQIKSSSHVIHLPGPHLKLPIRLSALACLLHEIHMVARMSTCWSPTSSIPNPFRLHSKKSSPSTLKHHGNSKKARSNAEESEESEDKDSPKNSEILKELAKSILNNSKLLGEQLVGGGEGENSCGEYELIDYLESAENGTEKRKRLKLKKGKKWFTRKKIELIKNSHHHSQSIQFDLNEEIEDDQNTELEDEDKDLDNEIKVDGNGLPLPDGATLIQPWDSDWV</sequence>
<feature type="region of interest" description="Disordered" evidence="1">
    <location>
        <begin position="598"/>
        <end position="637"/>
    </location>
</feature>
<feature type="region of interest" description="Disordered" evidence="1">
    <location>
        <begin position="129"/>
        <end position="153"/>
    </location>
</feature>
<name>A0A9Q3DBK7_9BASI</name>
<feature type="compositionally biased region" description="Low complexity" evidence="1">
    <location>
        <begin position="243"/>
        <end position="257"/>
    </location>
</feature>
<feature type="compositionally biased region" description="Basic residues" evidence="1">
    <location>
        <begin position="600"/>
        <end position="620"/>
    </location>
</feature>
<evidence type="ECO:0000256" key="1">
    <source>
        <dbReference type="SAM" id="MobiDB-lite"/>
    </source>
</evidence>
<dbReference type="EMBL" id="AVOT02015424">
    <property type="protein sequence ID" value="MBW0499740.1"/>
    <property type="molecule type" value="Genomic_DNA"/>
</dbReference>
<dbReference type="AlphaFoldDB" id="A0A9Q3DBK7"/>
<protein>
    <submittedName>
        <fullName evidence="2">Uncharacterized protein</fullName>
    </submittedName>
</protein>
<dbReference type="Proteomes" id="UP000765509">
    <property type="component" value="Unassembled WGS sequence"/>
</dbReference>
<evidence type="ECO:0000313" key="3">
    <source>
        <dbReference type="Proteomes" id="UP000765509"/>
    </source>
</evidence>
<feature type="compositionally biased region" description="Low complexity" evidence="1">
    <location>
        <begin position="131"/>
        <end position="146"/>
    </location>
</feature>
<comment type="caution">
    <text evidence="2">The sequence shown here is derived from an EMBL/GenBank/DDBJ whole genome shotgun (WGS) entry which is preliminary data.</text>
</comment>
<gene>
    <name evidence="2" type="ORF">O181_039455</name>
</gene>
<accession>A0A9Q3DBK7</accession>
<dbReference type="OrthoDB" id="2507689at2759"/>
<feature type="compositionally biased region" description="Low complexity" evidence="1">
    <location>
        <begin position="41"/>
        <end position="61"/>
    </location>
</feature>
<keyword evidence="3" id="KW-1185">Reference proteome</keyword>
<feature type="region of interest" description="Disordered" evidence="1">
    <location>
        <begin position="41"/>
        <end position="67"/>
    </location>
</feature>
<feature type="compositionally biased region" description="Polar residues" evidence="1">
    <location>
        <begin position="261"/>
        <end position="276"/>
    </location>
</feature>
<feature type="compositionally biased region" description="Low complexity" evidence="1">
    <location>
        <begin position="201"/>
        <end position="216"/>
    </location>
</feature>
<proteinExistence type="predicted"/>
<organism evidence="2 3">
    <name type="scientific">Austropuccinia psidii MF-1</name>
    <dbReference type="NCBI Taxonomy" id="1389203"/>
    <lineage>
        <taxon>Eukaryota</taxon>
        <taxon>Fungi</taxon>
        <taxon>Dikarya</taxon>
        <taxon>Basidiomycota</taxon>
        <taxon>Pucciniomycotina</taxon>
        <taxon>Pucciniomycetes</taxon>
        <taxon>Pucciniales</taxon>
        <taxon>Sphaerophragmiaceae</taxon>
        <taxon>Austropuccinia</taxon>
    </lineage>
</organism>
<feature type="region of interest" description="Disordered" evidence="1">
    <location>
        <begin position="201"/>
        <end position="292"/>
    </location>
</feature>